<dbReference type="Proteomes" id="UP000634919">
    <property type="component" value="Unassembled WGS sequence"/>
</dbReference>
<evidence type="ECO:0000256" key="1">
    <source>
        <dbReference type="SAM" id="SignalP"/>
    </source>
</evidence>
<proteinExistence type="predicted"/>
<evidence type="ECO:0000313" key="4">
    <source>
        <dbReference type="Proteomes" id="UP000634919"/>
    </source>
</evidence>
<dbReference type="Pfam" id="PF13619">
    <property type="entry name" value="KTSC"/>
    <property type="match status" value="1"/>
</dbReference>
<evidence type="ECO:0000313" key="3">
    <source>
        <dbReference type="EMBL" id="MBD7962150.1"/>
    </source>
</evidence>
<keyword evidence="1" id="KW-0732">Signal</keyword>
<gene>
    <name evidence="3" type="ORF">H9646_16895</name>
</gene>
<protein>
    <submittedName>
        <fullName evidence="3">KTSC domain-containing protein</fullName>
    </submittedName>
</protein>
<feature type="signal peptide" evidence="1">
    <location>
        <begin position="1"/>
        <end position="18"/>
    </location>
</feature>
<evidence type="ECO:0000259" key="2">
    <source>
        <dbReference type="Pfam" id="PF13619"/>
    </source>
</evidence>
<accession>A0ABR8SFA8</accession>
<reference evidence="3 4" key="1">
    <citation type="submission" date="2020-08" db="EMBL/GenBank/DDBJ databases">
        <title>A Genomic Blueprint of the Chicken Gut Microbiome.</title>
        <authorList>
            <person name="Gilroy R."/>
            <person name="Ravi A."/>
            <person name="Getino M."/>
            <person name="Pursley I."/>
            <person name="Horton D.L."/>
            <person name="Alikhan N.-F."/>
            <person name="Baker D."/>
            <person name="Gharbi K."/>
            <person name="Hall N."/>
            <person name="Watson M."/>
            <person name="Adriaenssens E.M."/>
            <person name="Foster-Nyarko E."/>
            <person name="Jarju S."/>
            <person name="Secka A."/>
            <person name="Antonio M."/>
            <person name="Oren A."/>
            <person name="Chaudhuri R."/>
            <person name="La Ragione R.M."/>
            <person name="Hildebrand F."/>
            <person name="Pallen M.J."/>
        </authorList>
    </citation>
    <scope>NUCLEOTIDE SEQUENCE [LARGE SCALE GENOMIC DNA]</scope>
    <source>
        <strain evidence="3 4">Sa2CVA6</strain>
    </source>
</reference>
<dbReference type="EMBL" id="JACSQK010000009">
    <property type="protein sequence ID" value="MBD7962150.1"/>
    <property type="molecule type" value="Genomic_DNA"/>
</dbReference>
<comment type="caution">
    <text evidence="3">The sequence shown here is derived from an EMBL/GenBank/DDBJ whole genome shotgun (WGS) entry which is preliminary data.</text>
</comment>
<sequence>MRFIVLSALALLCHTANAETVQVKYQGPVSLDAFTCTDVHGDSNVNRICYDQKERYMVIKLNKTYYHYCEIDGATVAALQAARSKNQFFQTNIRGSGSNGPFDCRTHPIPRKYRN</sequence>
<dbReference type="InterPro" id="IPR025309">
    <property type="entry name" value="KTSC_dom"/>
</dbReference>
<feature type="domain" description="KTSC" evidence="2">
    <location>
        <begin position="43"/>
        <end position="95"/>
    </location>
</feature>
<feature type="chain" id="PRO_5045718537" evidence="1">
    <location>
        <begin position="19"/>
        <end position="115"/>
    </location>
</feature>
<organism evidence="3 4">
    <name type="scientific">Comamonas avium</name>
    <dbReference type="NCBI Taxonomy" id="2762231"/>
    <lineage>
        <taxon>Bacteria</taxon>
        <taxon>Pseudomonadati</taxon>
        <taxon>Pseudomonadota</taxon>
        <taxon>Betaproteobacteria</taxon>
        <taxon>Burkholderiales</taxon>
        <taxon>Comamonadaceae</taxon>
        <taxon>Comamonas</taxon>
    </lineage>
</organism>
<name>A0ABR8SFA8_9BURK</name>
<keyword evidence="4" id="KW-1185">Reference proteome</keyword>